<gene>
    <name evidence="2" type="ORF">GCM10010833_14940</name>
</gene>
<dbReference type="EMBL" id="BMGD01000002">
    <property type="protein sequence ID" value="GGB61009.1"/>
    <property type="molecule type" value="Genomic_DNA"/>
</dbReference>
<keyword evidence="2" id="KW-0378">Hydrolase</keyword>
<dbReference type="InterPro" id="IPR050659">
    <property type="entry name" value="Peptidase_M24B"/>
</dbReference>
<sequence length="462" mass="50130">MVRPIRSGVQLQGESAGMQWKRFGSRALALAPMALAVAFAVPASANPHEARQRWEQLCQIRKDKLDLILPEAMRENGIDMWIVASREGHDDPNAVLLGGGYVGDIGYYVFTDRGAGRIERGTMGVGGAAFDQCPLYDLKASPAELRAFVEARNPKRIGINVASEIGTADGLSHSLHEKLRADLGADLSARLVSAEKLVSDFRSRHTATEIAAFTRAGEYSRTITERALSSEVITPGQTTTGDVAWWMMEQLHKEGLGNSFGIPSIYILGPGPRGPVSGDHVIQPGDLITMDWGVNFLTAFTDMKRMAYVLKAGENAPPPGVQRAFEKAVAIRQMILDVIKPGITAGEALAAVNRQVAQTPGLVLGRYDDPSADGKVSDVVIGSHSVGDLGHGSGPSMADFNPLRMTYTLRPSNFLSIELFLYTQVPEWGTRKIKIPLEDNGIVTERGLEWSYPVNSRILLVK</sequence>
<dbReference type="PANTHER" id="PTHR46112">
    <property type="entry name" value="AMINOPEPTIDASE"/>
    <property type="match status" value="1"/>
</dbReference>
<dbReference type="GO" id="GO:0004177">
    <property type="term" value="F:aminopeptidase activity"/>
    <property type="evidence" value="ECO:0007669"/>
    <property type="project" value="UniProtKB-KW"/>
</dbReference>
<protein>
    <submittedName>
        <fullName evidence="2">Xaa-Pro aminopeptidase</fullName>
    </submittedName>
</protein>
<dbReference type="Pfam" id="PF00557">
    <property type="entry name" value="Peptidase_M24"/>
    <property type="match status" value="1"/>
</dbReference>
<reference evidence="3" key="1">
    <citation type="journal article" date="2019" name="Int. J. Syst. Evol. Microbiol.">
        <title>The Global Catalogue of Microorganisms (GCM) 10K type strain sequencing project: providing services to taxonomists for standard genome sequencing and annotation.</title>
        <authorList>
            <consortium name="The Broad Institute Genomics Platform"/>
            <consortium name="The Broad Institute Genome Sequencing Center for Infectious Disease"/>
            <person name="Wu L."/>
            <person name="Ma J."/>
        </authorList>
    </citation>
    <scope>NUCLEOTIDE SEQUENCE [LARGE SCALE GENOMIC DNA]</scope>
    <source>
        <strain evidence="3">CGMCC 1.12851</strain>
    </source>
</reference>
<evidence type="ECO:0000313" key="2">
    <source>
        <dbReference type="EMBL" id="GGB61009.1"/>
    </source>
</evidence>
<organism evidence="2 3">
    <name type="scientific">Blastomonas aquatica</name>
    <dbReference type="NCBI Taxonomy" id="1510276"/>
    <lineage>
        <taxon>Bacteria</taxon>
        <taxon>Pseudomonadati</taxon>
        <taxon>Pseudomonadota</taxon>
        <taxon>Alphaproteobacteria</taxon>
        <taxon>Sphingomonadales</taxon>
        <taxon>Sphingomonadaceae</taxon>
        <taxon>Blastomonas</taxon>
    </lineage>
</organism>
<feature type="domain" description="Peptidase M24" evidence="1">
    <location>
        <begin position="213"/>
        <end position="445"/>
    </location>
</feature>
<dbReference type="SUPFAM" id="SSF55920">
    <property type="entry name" value="Creatinase/aminopeptidase"/>
    <property type="match status" value="1"/>
</dbReference>
<keyword evidence="2" id="KW-0031">Aminopeptidase</keyword>
<dbReference type="PANTHER" id="PTHR46112:SF8">
    <property type="entry name" value="CYTOPLASMIC PEPTIDASE PEPQ-RELATED"/>
    <property type="match status" value="1"/>
</dbReference>
<dbReference type="InterPro" id="IPR000994">
    <property type="entry name" value="Pept_M24"/>
</dbReference>
<dbReference type="CDD" id="cd01066">
    <property type="entry name" value="APP_MetAP"/>
    <property type="match status" value="1"/>
</dbReference>
<dbReference type="Proteomes" id="UP000614261">
    <property type="component" value="Unassembled WGS sequence"/>
</dbReference>
<accession>A0ABQ1J840</accession>
<name>A0ABQ1J840_9SPHN</name>
<proteinExistence type="predicted"/>
<comment type="caution">
    <text evidence="2">The sequence shown here is derived from an EMBL/GenBank/DDBJ whole genome shotgun (WGS) entry which is preliminary data.</text>
</comment>
<dbReference type="InterPro" id="IPR036005">
    <property type="entry name" value="Creatinase/aminopeptidase-like"/>
</dbReference>
<dbReference type="Gene3D" id="3.90.230.10">
    <property type="entry name" value="Creatinase/methionine aminopeptidase superfamily"/>
    <property type="match status" value="1"/>
</dbReference>
<evidence type="ECO:0000313" key="3">
    <source>
        <dbReference type="Proteomes" id="UP000614261"/>
    </source>
</evidence>
<keyword evidence="2" id="KW-0645">Protease</keyword>
<evidence type="ECO:0000259" key="1">
    <source>
        <dbReference type="Pfam" id="PF00557"/>
    </source>
</evidence>
<keyword evidence="3" id="KW-1185">Reference proteome</keyword>